<evidence type="ECO:0000313" key="1">
    <source>
        <dbReference type="EMBL" id="LAA68300.1"/>
    </source>
</evidence>
<reference evidence="1" key="2">
    <citation type="submission" date="2017-11" db="EMBL/GenBank/DDBJ databases">
        <title>Coralsnake Venomics: Analyses of Venom Gland Transcriptomes and Proteomes of Six Brazilian Taxa.</title>
        <authorList>
            <person name="Aird S.D."/>
            <person name="Jorge da Silva N."/>
            <person name="Qiu L."/>
            <person name="Villar-Briones A."/>
            <person name="Aparecida-Saddi V."/>
            <person name="Campos-Telles M.P."/>
            <person name="Grau M."/>
            <person name="Mikheyev A.S."/>
        </authorList>
    </citation>
    <scope>NUCLEOTIDE SEQUENCE</scope>
    <source>
        <tissue evidence="1">Venom_gland</tissue>
    </source>
</reference>
<proteinExistence type="predicted"/>
<dbReference type="AlphaFoldDB" id="A0A2D4H8I3"/>
<accession>A0A2D4H8I3</accession>
<name>A0A2D4H8I3_MICLE</name>
<dbReference type="EMBL" id="IACK01007392">
    <property type="protein sequence ID" value="LAA68300.1"/>
    <property type="molecule type" value="Transcribed_RNA"/>
</dbReference>
<sequence length="142" mass="16087">MDPILKTESKNFMLPDLQESVNIVLQPSRISSSCHISRQLAWEDAQSCFLILCMGSVWGVQPIQQPIQRWYSPRTSKAQNPKQGNRTAICRCNKGRKVLTLYHSNYYKVDLNSNSNSYPIKFSLYKASLFVSSLASSALIPL</sequence>
<reference evidence="1" key="1">
    <citation type="submission" date="2017-07" db="EMBL/GenBank/DDBJ databases">
        <authorList>
            <person name="Mikheyev A."/>
            <person name="Grau M."/>
        </authorList>
    </citation>
    <scope>NUCLEOTIDE SEQUENCE</scope>
    <source>
        <tissue evidence="1">Venom_gland</tissue>
    </source>
</reference>
<organism evidence="1">
    <name type="scientific">Micrurus lemniscatus lemniscatus</name>
    <dbReference type="NCBI Taxonomy" id="129467"/>
    <lineage>
        <taxon>Eukaryota</taxon>
        <taxon>Metazoa</taxon>
        <taxon>Chordata</taxon>
        <taxon>Craniata</taxon>
        <taxon>Vertebrata</taxon>
        <taxon>Euteleostomi</taxon>
        <taxon>Lepidosauria</taxon>
        <taxon>Squamata</taxon>
        <taxon>Bifurcata</taxon>
        <taxon>Unidentata</taxon>
        <taxon>Episquamata</taxon>
        <taxon>Toxicofera</taxon>
        <taxon>Serpentes</taxon>
        <taxon>Colubroidea</taxon>
        <taxon>Elapidae</taxon>
        <taxon>Elapinae</taxon>
        <taxon>Micrurus</taxon>
    </lineage>
</organism>
<protein>
    <submittedName>
        <fullName evidence="1">Uncharacterized protein</fullName>
    </submittedName>
</protein>